<evidence type="ECO:0000313" key="2">
    <source>
        <dbReference type="Proteomes" id="UP001596114"/>
    </source>
</evidence>
<gene>
    <name evidence="1" type="ORF">ACFPPA_18095</name>
</gene>
<keyword evidence="2" id="KW-1185">Reference proteome</keyword>
<comment type="caution">
    <text evidence="1">The sequence shown here is derived from an EMBL/GenBank/DDBJ whole genome shotgun (WGS) entry which is preliminary data.</text>
</comment>
<reference evidence="2" key="1">
    <citation type="journal article" date="2019" name="Int. J. Syst. Evol. Microbiol.">
        <title>The Global Catalogue of Microorganisms (GCM) 10K type strain sequencing project: providing services to taxonomists for standard genome sequencing and annotation.</title>
        <authorList>
            <consortium name="The Broad Institute Genomics Platform"/>
            <consortium name="The Broad Institute Genome Sequencing Center for Infectious Disease"/>
            <person name="Wu L."/>
            <person name="Ma J."/>
        </authorList>
    </citation>
    <scope>NUCLEOTIDE SEQUENCE [LARGE SCALE GENOMIC DNA]</scope>
    <source>
        <strain evidence="2">CGMCC 1.16619</strain>
    </source>
</reference>
<evidence type="ECO:0000313" key="1">
    <source>
        <dbReference type="EMBL" id="MFC5527660.1"/>
    </source>
</evidence>
<protein>
    <submittedName>
        <fullName evidence="1">Uncharacterized protein</fullName>
    </submittedName>
</protein>
<sequence length="43" mass="4601">MNEMSAALIAVSSNKAMTENQIFAELRIALVPTDANKLPIVAN</sequence>
<dbReference type="EMBL" id="JBHSNF010000005">
    <property type="protein sequence ID" value="MFC5527660.1"/>
    <property type="molecule type" value="Genomic_DNA"/>
</dbReference>
<organism evidence="1 2">
    <name type="scientific">Rhodanobacter ginsengisoli</name>
    <dbReference type="NCBI Taxonomy" id="418646"/>
    <lineage>
        <taxon>Bacteria</taxon>
        <taxon>Pseudomonadati</taxon>
        <taxon>Pseudomonadota</taxon>
        <taxon>Gammaproteobacteria</taxon>
        <taxon>Lysobacterales</taxon>
        <taxon>Rhodanobacteraceae</taxon>
        <taxon>Rhodanobacter</taxon>
    </lineage>
</organism>
<proteinExistence type="predicted"/>
<name>A0ABW0QSB6_9GAMM</name>
<accession>A0ABW0QSB6</accession>
<dbReference type="Proteomes" id="UP001596114">
    <property type="component" value="Unassembled WGS sequence"/>
</dbReference>
<dbReference type="RefSeq" id="WP_377322475.1">
    <property type="nucleotide sequence ID" value="NZ_JBHSNF010000005.1"/>
</dbReference>